<evidence type="ECO:0000256" key="1">
    <source>
        <dbReference type="ARBA" id="ARBA00013048"/>
    </source>
</evidence>
<dbReference type="FunFam" id="3.40.309.10:FF:000002">
    <property type="entry name" value="Methylmalonate-semialdehyde dehydrogenase (Acylating)"/>
    <property type="match status" value="1"/>
</dbReference>
<dbReference type="AlphaFoldDB" id="A0A411YL65"/>
<dbReference type="SUPFAM" id="SSF53720">
    <property type="entry name" value="ALDH-like"/>
    <property type="match status" value="1"/>
</dbReference>
<dbReference type="InterPro" id="IPR016161">
    <property type="entry name" value="Ald_DH/histidinol_DH"/>
</dbReference>
<dbReference type="Proteomes" id="UP000291469">
    <property type="component" value="Chromosome"/>
</dbReference>
<dbReference type="InterPro" id="IPR010061">
    <property type="entry name" value="MeMal-semiAld_DH"/>
</dbReference>
<dbReference type="EMBL" id="CP036402">
    <property type="protein sequence ID" value="QBI21959.1"/>
    <property type="molecule type" value="Genomic_DNA"/>
</dbReference>
<dbReference type="EC" id="1.2.1.27" evidence="1"/>
<dbReference type="NCBIfam" id="TIGR01722">
    <property type="entry name" value="MMSDH"/>
    <property type="match status" value="1"/>
</dbReference>
<keyword evidence="6" id="KW-1185">Reference proteome</keyword>
<name>A0A411YL65_9ACTN</name>
<sequence length="495" mass="52207">MVPHWIAGERVEEAAAETVGVTESATGRVVGRVPAGGGEAADRAVRAARAAFGEWRHASLGRRKTTMFAYRELLNARRDELVDLLVTEHGKVADDAAGEVQRGLEVVEYACGIPDLLKGEHTENVSTNVDSWSVRQPVGVMAGITPFNFPVMVPLWMLPIAIACGNAFVLKPSEKDPSASLRLAELAHEAGVPPGVVGVVQGTGEAAQTLLTHPEVDGVSFVGSTPVARHVQRTAVEHGKRVQALGGAKNHAVVLPDADLDVTADALVGAAYGSAGERCMAISAAVAVGGVGDALAPAITERLKGLEVAAGTNPDAHMGPLITAEHRDRVAGYLAAGVAEGATLAYDGRDHPIDGDDGGHWLGPSLFDHVTPGMTVYTDEIFGPVLVLLRADSFEEAIDLVNRNRWGNGTAIFTNDGGAARRFHHEVEVGMVGVNVPIPVPMAYHSFGGWKESLFGDLHIHGPEGVQFNTRGKVVTSRWPDPTERGIDRGFPTAR</sequence>
<dbReference type="InterPro" id="IPR016162">
    <property type="entry name" value="Ald_DH_N"/>
</dbReference>
<evidence type="ECO:0000313" key="6">
    <source>
        <dbReference type="Proteomes" id="UP000291469"/>
    </source>
</evidence>
<dbReference type="InterPro" id="IPR016163">
    <property type="entry name" value="Ald_DH_C"/>
</dbReference>
<proteinExistence type="predicted"/>
<dbReference type="GO" id="GO:0004491">
    <property type="term" value="F:methylmalonate-semialdehyde dehydrogenase (acylating, NAD) activity"/>
    <property type="evidence" value="ECO:0007669"/>
    <property type="project" value="UniProtKB-EC"/>
</dbReference>
<dbReference type="FunFam" id="3.40.605.10:FF:000003">
    <property type="entry name" value="Methylmalonate-semialdehyde dehydrogenase [acylating]"/>
    <property type="match status" value="1"/>
</dbReference>
<dbReference type="PANTHER" id="PTHR43866:SF4">
    <property type="entry name" value="MALONATE-SEMIALDEHYDE DEHYDROGENASE"/>
    <property type="match status" value="1"/>
</dbReference>
<dbReference type="Pfam" id="PF00171">
    <property type="entry name" value="Aldedh"/>
    <property type="match status" value="1"/>
</dbReference>
<accession>A0A411YL65</accession>
<evidence type="ECO:0000256" key="3">
    <source>
        <dbReference type="ARBA" id="ARBA00023027"/>
    </source>
</evidence>
<keyword evidence="3" id="KW-0520">NAD</keyword>
<reference evidence="5 6" key="1">
    <citation type="submission" date="2019-01" db="EMBL/GenBank/DDBJ databases">
        <title>Egibacter rhizosphaerae EGI 80759T.</title>
        <authorList>
            <person name="Chen D.-D."/>
            <person name="Tian Y."/>
            <person name="Jiao J.-Y."/>
            <person name="Zhang X.-T."/>
            <person name="Zhang Y.-G."/>
            <person name="Zhang Y."/>
            <person name="Xiao M."/>
            <person name="Shu W.-S."/>
            <person name="Li W.-J."/>
        </authorList>
    </citation>
    <scope>NUCLEOTIDE SEQUENCE [LARGE SCALE GENOMIC DNA]</scope>
    <source>
        <strain evidence="5 6">EGI 80759</strain>
    </source>
</reference>
<dbReference type="InterPro" id="IPR016160">
    <property type="entry name" value="Ald_DH_CS_CYS"/>
</dbReference>
<dbReference type="KEGG" id="erz:ER308_07975"/>
<gene>
    <name evidence="5" type="ORF">ER308_07975</name>
</gene>
<organism evidence="5 6">
    <name type="scientific">Egibacter rhizosphaerae</name>
    <dbReference type="NCBI Taxonomy" id="1670831"/>
    <lineage>
        <taxon>Bacteria</taxon>
        <taxon>Bacillati</taxon>
        <taxon>Actinomycetota</taxon>
        <taxon>Nitriliruptoria</taxon>
        <taxon>Egibacterales</taxon>
        <taxon>Egibacteraceae</taxon>
        <taxon>Egibacter</taxon>
    </lineage>
</organism>
<dbReference type="Gene3D" id="3.40.605.10">
    <property type="entry name" value="Aldehyde Dehydrogenase, Chain A, domain 1"/>
    <property type="match status" value="1"/>
</dbReference>
<dbReference type="GO" id="GO:0006574">
    <property type="term" value="P:L-valine catabolic process"/>
    <property type="evidence" value="ECO:0007669"/>
    <property type="project" value="TreeGrafter"/>
</dbReference>
<evidence type="ECO:0000256" key="2">
    <source>
        <dbReference type="ARBA" id="ARBA00023002"/>
    </source>
</evidence>
<dbReference type="CDD" id="cd07085">
    <property type="entry name" value="ALDH_F6_MMSDH"/>
    <property type="match status" value="1"/>
</dbReference>
<dbReference type="PROSITE" id="PS00070">
    <property type="entry name" value="ALDEHYDE_DEHYDR_CYS"/>
    <property type="match status" value="1"/>
</dbReference>
<feature type="domain" description="Aldehyde dehydrogenase" evidence="4">
    <location>
        <begin position="15"/>
        <end position="475"/>
    </location>
</feature>
<dbReference type="OrthoDB" id="3802174at2"/>
<protein>
    <recommendedName>
        <fullName evidence="1">methylmalonate-semialdehyde dehydrogenase (CoA acylating)</fullName>
        <ecNumber evidence="1">1.2.1.27</ecNumber>
    </recommendedName>
</protein>
<evidence type="ECO:0000259" key="4">
    <source>
        <dbReference type="Pfam" id="PF00171"/>
    </source>
</evidence>
<dbReference type="Gene3D" id="3.40.309.10">
    <property type="entry name" value="Aldehyde Dehydrogenase, Chain A, domain 2"/>
    <property type="match status" value="1"/>
</dbReference>
<evidence type="ECO:0000313" key="5">
    <source>
        <dbReference type="EMBL" id="QBI21959.1"/>
    </source>
</evidence>
<keyword evidence="2" id="KW-0560">Oxidoreductase</keyword>
<dbReference type="GO" id="GO:0006210">
    <property type="term" value="P:thymine catabolic process"/>
    <property type="evidence" value="ECO:0007669"/>
    <property type="project" value="TreeGrafter"/>
</dbReference>
<dbReference type="PANTHER" id="PTHR43866">
    <property type="entry name" value="MALONATE-SEMIALDEHYDE DEHYDROGENASE"/>
    <property type="match status" value="1"/>
</dbReference>
<dbReference type="InterPro" id="IPR015590">
    <property type="entry name" value="Aldehyde_DH_dom"/>
</dbReference>